<protein>
    <recommendedName>
        <fullName evidence="2">Bacterial transcriptional activator domain-containing protein</fullName>
    </recommendedName>
</protein>
<comment type="caution">
    <text evidence="1">The sequence shown here is derived from an EMBL/GenBank/DDBJ whole genome shotgun (WGS) entry which is preliminary data.</text>
</comment>
<evidence type="ECO:0000313" key="1">
    <source>
        <dbReference type="EMBL" id="GAG36410.1"/>
    </source>
</evidence>
<sequence length="51" mass="5779">RAADRILGAGDPERAMDLYALYLRLGSEAPGFWEARNRIERLKQMGGIDEE</sequence>
<organism evidence="1">
    <name type="scientific">marine sediment metagenome</name>
    <dbReference type="NCBI Taxonomy" id="412755"/>
    <lineage>
        <taxon>unclassified sequences</taxon>
        <taxon>metagenomes</taxon>
        <taxon>ecological metagenomes</taxon>
    </lineage>
</organism>
<proteinExistence type="predicted"/>
<dbReference type="AlphaFoldDB" id="X0X0A2"/>
<reference evidence="1" key="1">
    <citation type="journal article" date="2014" name="Front. Microbiol.">
        <title>High frequency of phylogenetically diverse reductive dehalogenase-homologous genes in deep subseafloor sedimentary metagenomes.</title>
        <authorList>
            <person name="Kawai M."/>
            <person name="Futagami T."/>
            <person name="Toyoda A."/>
            <person name="Takaki Y."/>
            <person name="Nishi S."/>
            <person name="Hori S."/>
            <person name="Arai W."/>
            <person name="Tsubouchi T."/>
            <person name="Morono Y."/>
            <person name="Uchiyama I."/>
            <person name="Ito T."/>
            <person name="Fujiyama A."/>
            <person name="Inagaki F."/>
            <person name="Takami H."/>
        </authorList>
    </citation>
    <scope>NUCLEOTIDE SEQUENCE</scope>
    <source>
        <strain evidence="1">Expedition CK06-06</strain>
    </source>
</reference>
<accession>X0X0A2</accession>
<evidence type="ECO:0008006" key="2">
    <source>
        <dbReference type="Google" id="ProtNLM"/>
    </source>
</evidence>
<name>X0X0A2_9ZZZZ</name>
<dbReference type="EMBL" id="BARS01040504">
    <property type="protein sequence ID" value="GAG36410.1"/>
    <property type="molecule type" value="Genomic_DNA"/>
</dbReference>
<gene>
    <name evidence="1" type="ORF">S01H1_61724</name>
</gene>
<feature type="non-terminal residue" evidence="1">
    <location>
        <position position="1"/>
    </location>
</feature>